<keyword evidence="3" id="KW-1185">Reference proteome</keyword>
<dbReference type="Proteomes" id="UP000293520">
    <property type="component" value="Unassembled WGS sequence"/>
</dbReference>
<sequence>MQSADIAFVRLVTADVGAHAAFAGDMIGLQAVPGGEGEAWFRSDIRRRTLVFTPDGPSSVGIAFRDPEHLDLIAEKLQEAGHSVERHDRAACDRLFVRKGIRVSDPSGNVIDLVQGPHHSGIRFFPQRDNGILGLEGVALRSASPERDLPFWRDLLGFDLRDRAGEIVYLGTDSLHHRIALYPSDRPGILAINFAVEDLELVMQNRYHLQARQVRLPFGPGRQAASGQIFLMAEGPERLLYNLVTETAQVDPARHRPRQFAADPYSLCSWGSRAQGVAELEL</sequence>
<evidence type="ECO:0000313" key="2">
    <source>
        <dbReference type="EMBL" id="TBN36361.1"/>
    </source>
</evidence>
<name>A0A4Q9FXY5_9RHOB</name>
<accession>A0A4Q9FXY5</accession>
<reference evidence="2 3" key="1">
    <citation type="submission" date="2019-02" db="EMBL/GenBank/DDBJ databases">
        <title>Paracoccus subflavus sp. nov., isolated from marine sediment of the Pacific Ocean.</title>
        <authorList>
            <person name="Zhang G."/>
        </authorList>
    </citation>
    <scope>NUCLEOTIDE SEQUENCE [LARGE SCALE GENOMIC DNA]</scope>
    <source>
        <strain evidence="2 3">GY0581</strain>
    </source>
</reference>
<dbReference type="InterPro" id="IPR004360">
    <property type="entry name" value="Glyas_Fos-R_dOase_dom"/>
</dbReference>
<feature type="domain" description="VOC" evidence="1">
    <location>
        <begin position="5"/>
        <end position="116"/>
    </location>
</feature>
<protein>
    <recommendedName>
        <fullName evidence="1">VOC domain-containing protein</fullName>
    </recommendedName>
</protein>
<feature type="domain" description="VOC" evidence="1">
    <location>
        <begin position="134"/>
        <end position="246"/>
    </location>
</feature>
<gene>
    <name evidence="2" type="ORF">EYE42_15605</name>
</gene>
<evidence type="ECO:0000259" key="1">
    <source>
        <dbReference type="PROSITE" id="PS51819"/>
    </source>
</evidence>
<dbReference type="PROSITE" id="PS51819">
    <property type="entry name" value="VOC"/>
    <property type="match status" value="2"/>
</dbReference>
<evidence type="ECO:0000313" key="3">
    <source>
        <dbReference type="Proteomes" id="UP000293520"/>
    </source>
</evidence>
<proteinExistence type="predicted"/>
<dbReference type="AlphaFoldDB" id="A0A4Q9FXY5"/>
<dbReference type="InterPro" id="IPR029068">
    <property type="entry name" value="Glyas_Bleomycin-R_OHBP_Dase"/>
</dbReference>
<dbReference type="InterPro" id="IPR037523">
    <property type="entry name" value="VOC_core"/>
</dbReference>
<dbReference type="Pfam" id="PF00903">
    <property type="entry name" value="Glyoxalase"/>
    <property type="match status" value="1"/>
</dbReference>
<dbReference type="Gene3D" id="3.10.180.10">
    <property type="entry name" value="2,3-Dihydroxybiphenyl 1,2-Dioxygenase, domain 1"/>
    <property type="match status" value="2"/>
</dbReference>
<dbReference type="RefSeq" id="WP_130992240.1">
    <property type="nucleotide sequence ID" value="NZ_SISK01000018.1"/>
</dbReference>
<dbReference type="OrthoDB" id="9803142at2"/>
<dbReference type="EMBL" id="SISK01000018">
    <property type="protein sequence ID" value="TBN36361.1"/>
    <property type="molecule type" value="Genomic_DNA"/>
</dbReference>
<comment type="caution">
    <text evidence="2">The sequence shown here is derived from an EMBL/GenBank/DDBJ whole genome shotgun (WGS) entry which is preliminary data.</text>
</comment>
<organism evidence="2 3">
    <name type="scientific">Paracoccus subflavus</name>
    <dbReference type="NCBI Taxonomy" id="2528244"/>
    <lineage>
        <taxon>Bacteria</taxon>
        <taxon>Pseudomonadati</taxon>
        <taxon>Pseudomonadota</taxon>
        <taxon>Alphaproteobacteria</taxon>
        <taxon>Rhodobacterales</taxon>
        <taxon>Paracoccaceae</taxon>
        <taxon>Paracoccus</taxon>
    </lineage>
</organism>
<dbReference type="SUPFAM" id="SSF54593">
    <property type="entry name" value="Glyoxalase/Bleomycin resistance protein/Dihydroxybiphenyl dioxygenase"/>
    <property type="match status" value="1"/>
</dbReference>